<dbReference type="InterPro" id="IPR020103">
    <property type="entry name" value="PsdUridine_synth_cat_dom_sf"/>
</dbReference>
<dbReference type="SUPFAM" id="SSF55174">
    <property type="entry name" value="Alpha-L RNA-binding motif"/>
    <property type="match status" value="1"/>
</dbReference>
<dbReference type="KEGG" id="fcy:FRACYDRAFT_232158"/>
<accession>A0A1E7FV26</accession>
<dbReference type="GO" id="GO:0009982">
    <property type="term" value="F:pseudouridine synthase activity"/>
    <property type="evidence" value="ECO:0007669"/>
    <property type="project" value="InterPro"/>
</dbReference>
<dbReference type="Proteomes" id="UP000095751">
    <property type="component" value="Unassembled WGS sequence"/>
</dbReference>
<dbReference type="OrthoDB" id="440619at2759"/>
<evidence type="ECO:0000313" key="6">
    <source>
        <dbReference type="Proteomes" id="UP000095751"/>
    </source>
</evidence>
<gene>
    <name evidence="5" type="ORF">FRACYDRAFT_232158</name>
</gene>
<evidence type="ECO:0000256" key="2">
    <source>
        <dbReference type="PROSITE-ProRule" id="PRU00182"/>
    </source>
</evidence>
<evidence type="ECO:0000313" key="5">
    <source>
        <dbReference type="EMBL" id="OEU22006.1"/>
    </source>
</evidence>
<feature type="domain" description="Pseudouridine synthase RsuA/RluA-like" evidence="4">
    <location>
        <begin position="147"/>
        <end position="323"/>
    </location>
</feature>
<evidence type="ECO:0000259" key="4">
    <source>
        <dbReference type="Pfam" id="PF00849"/>
    </source>
</evidence>
<keyword evidence="2" id="KW-0694">RNA-binding</keyword>
<dbReference type="InParanoid" id="A0A1E7FV26"/>
<evidence type="ECO:0000256" key="1">
    <source>
        <dbReference type="ARBA" id="ARBA00023235"/>
    </source>
</evidence>
<protein>
    <submittedName>
        <fullName evidence="5">Pseudouridine synthase</fullName>
    </submittedName>
</protein>
<dbReference type="SUPFAM" id="SSF55120">
    <property type="entry name" value="Pseudouridine synthase"/>
    <property type="match status" value="1"/>
</dbReference>
<dbReference type="Gene3D" id="3.30.2350.10">
    <property type="entry name" value="Pseudouridine synthase"/>
    <property type="match status" value="1"/>
</dbReference>
<feature type="region of interest" description="Disordered" evidence="3">
    <location>
        <begin position="346"/>
        <end position="375"/>
    </location>
</feature>
<dbReference type="CDD" id="cd00165">
    <property type="entry name" value="S4"/>
    <property type="match status" value="1"/>
</dbReference>
<dbReference type="PANTHER" id="PTHR47683">
    <property type="entry name" value="PSEUDOURIDINE SYNTHASE FAMILY PROTEIN-RELATED"/>
    <property type="match status" value="1"/>
</dbReference>
<dbReference type="PANTHER" id="PTHR47683:SF2">
    <property type="entry name" value="RNA-BINDING S4 DOMAIN-CONTAINING PROTEIN"/>
    <property type="match status" value="1"/>
</dbReference>
<keyword evidence="1" id="KW-0413">Isomerase</keyword>
<keyword evidence="6" id="KW-1185">Reference proteome</keyword>
<name>A0A1E7FV26_9STRA</name>
<dbReference type="InterPro" id="IPR050343">
    <property type="entry name" value="RsuA_PseudoU_synthase"/>
</dbReference>
<dbReference type="InterPro" id="IPR006145">
    <property type="entry name" value="PsdUridine_synth_RsuA/RluA"/>
</dbReference>
<evidence type="ECO:0000256" key="3">
    <source>
        <dbReference type="SAM" id="MobiDB-lite"/>
    </source>
</evidence>
<dbReference type="Gene3D" id="3.10.290.10">
    <property type="entry name" value="RNA-binding S4 domain"/>
    <property type="match status" value="1"/>
</dbReference>
<dbReference type="Pfam" id="PF00849">
    <property type="entry name" value="PseudoU_synth_2"/>
    <property type="match status" value="1"/>
</dbReference>
<dbReference type="PROSITE" id="PS50889">
    <property type="entry name" value="S4"/>
    <property type="match status" value="1"/>
</dbReference>
<feature type="compositionally biased region" description="Low complexity" evidence="3">
    <location>
        <begin position="346"/>
        <end position="360"/>
    </location>
</feature>
<proteinExistence type="predicted"/>
<dbReference type="EMBL" id="KV784353">
    <property type="protein sequence ID" value="OEU22006.1"/>
    <property type="molecule type" value="Genomic_DNA"/>
</dbReference>
<dbReference type="GO" id="GO:0003723">
    <property type="term" value="F:RNA binding"/>
    <property type="evidence" value="ECO:0007669"/>
    <property type="project" value="UniProtKB-KW"/>
</dbReference>
<reference evidence="5 6" key="1">
    <citation type="submission" date="2016-09" db="EMBL/GenBank/DDBJ databases">
        <title>Extensive genetic diversity and differential bi-allelic expression allows diatom success in the polar Southern Ocean.</title>
        <authorList>
            <consortium name="DOE Joint Genome Institute"/>
            <person name="Mock T."/>
            <person name="Otillar R.P."/>
            <person name="Strauss J."/>
            <person name="Dupont C."/>
            <person name="Frickenhaus S."/>
            <person name="Maumus F."/>
            <person name="Mcmullan M."/>
            <person name="Sanges R."/>
            <person name="Schmutz J."/>
            <person name="Toseland A."/>
            <person name="Valas R."/>
            <person name="Veluchamy A."/>
            <person name="Ward B.J."/>
            <person name="Allen A."/>
            <person name="Barry K."/>
            <person name="Falciatore A."/>
            <person name="Ferrante M."/>
            <person name="Fortunato A.E."/>
            <person name="Gloeckner G."/>
            <person name="Gruber A."/>
            <person name="Hipkin R."/>
            <person name="Janech M."/>
            <person name="Kroth P."/>
            <person name="Leese F."/>
            <person name="Lindquist E."/>
            <person name="Lyon B.R."/>
            <person name="Martin J."/>
            <person name="Mayer C."/>
            <person name="Parker M."/>
            <person name="Quesneville H."/>
            <person name="Raymond J."/>
            <person name="Uhlig C."/>
            <person name="Valentin K.U."/>
            <person name="Worden A.Z."/>
            <person name="Armbrust E.V."/>
            <person name="Bowler C."/>
            <person name="Green B."/>
            <person name="Moulton V."/>
            <person name="Van Oosterhout C."/>
            <person name="Grigoriev I."/>
        </authorList>
    </citation>
    <scope>NUCLEOTIDE SEQUENCE [LARGE SCALE GENOMIC DNA]</scope>
    <source>
        <strain evidence="5 6">CCMP1102</strain>
    </source>
</reference>
<dbReference type="AlphaFoldDB" id="A0A1E7FV26"/>
<dbReference type="GO" id="GO:0001522">
    <property type="term" value="P:pseudouridine synthesis"/>
    <property type="evidence" value="ECO:0007669"/>
    <property type="project" value="InterPro"/>
</dbReference>
<organism evidence="5 6">
    <name type="scientific">Fragilariopsis cylindrus CCMP1102</name>
    <dbReference type="NCBI Taxonomy" id="635003"/>
    <lineage>
        <taxon>Eukaryota</taxon>
        <taxon>Sar</taxon>
        <taxon>Stramenopiles</taxon>
        <taxon>Ochrophyta</taxon>
        <taxon>Bacillariophyta</taxon>
        <taxon>Bacillariophyceae</taxon>
        <taxon>Bacillariophycidae</taxon>
        <taxon>Bacillariales</taxon>
        <taxon>Bacillariaceae</taxon>
        <taxon>Fragilariopsis</taxon>
    </lineage>
</organism>
<sequence>MILSPLSSLSSLSSVGGRFFTATTFRMGSVRGTTRMCSLVITNHNIRHISSATTATTTTTTTRTINTNTTTDGKRLIRLSKRMSELDMFSRREADRLIGDGRVFVDGTAAKLGEKISGDLQADRIEIIDNNNNNDSANINSTIITAVVLNKPVDYVSAQAEHGHPPAIRLLTSANRIIRGEEDDENELEQERKYENDHHKRWMGFAPAGRLDIDSTGLLVFTKNGVLAKKLIGSSSCVEKEYIVDVEKAIRVTKREYAMDPNFSLPSSERRFDLTHILRGGETLLGDIRPLKPCPHIKWIVRGKRLRITLTEGRKHQIRRMCRELLGWQVTGLQRVRIGPIKLPSSSLSTLSDENSTNEHNANKNKSKSKSNNWRNNMIPEGCWRPLRQQEIESLLANSNE</sequence>
<dbReference type="InterPro" id="IPR036986">
    <property type="entry name" value="S4_RNA-bd_sf"/>
</dbReference>